<dbReference type="InterPro" id="IPR036237">
    <property type="entry name" value="Xyl_isomerase-like_sf"/>
</dbReference>
<protein>
    <submittedName>
        <fullName evidence="2">Xylose isomerase-like TIM barrel</fullName>
    </submittedName>
</protein>
<feature type="domain" description="Xylose isomerase-like TIM barrel" evidence="1">
    <location>
        <begin position="102"/>
        <end position="312"/>
    </location>
</feature>
<dbReference type="Pfam" id="PF01261">
    <property type="entry name" value="AP_endonuc_2"/>
    <property type="match status" value="1"/>
</dbReference>
<dbReference type="EMBL" id="SJPX01000002">
    <property type="protein sequence ID" value="TWU55137.1"/>
    <property type="molecule type" value="Genomic_DNA"/>
</dbReference>
<accession>A0A5C6F3V8</accession>
<dbReference type="Proteomes" id="UP000317977">
    <property type="component" value="Unassembled WGS sequence"/>
</dbReference>
<evidence type="ECO:0000313" key="2">
    <source>
        <dbReference type="EMBL" id="TWU55137.1"/>
    </source>
</evidence>
<dbReference type="InterPro" id="IPR013022">
    <property type="entry name" value="Xyl_isomerase-like_TIM-brl"/>
</dbReference>
<dbReference type="PANTHER" id="PTHR12110:SF53">
    <property type="entry name" value="BLR5974 PROTEIN"/>
    <property type="match status" value="1"/>
</dbReference>
<organism evidence="2 3">
    <name type="scientific">Rubripirellula reticaptiva</name>
    <dbReference type="NCBI Taxonomy" id="2528013"/>
    <lineage>
        <taxon>Bacteria</taxon>
        <taxon>Pseudomonadati</taxon>
        <taxon>Planctomycetota</taxon>
        <taxon>Planctomycetia</taxon>
        <taxon>Pirellulales</taxon>
        <taxon>Pirellulaceae</taxon>
        <taxon>Rubripirellula</taxon>
    </lineage>
</organism>
<keyword evidence="3" id="KW-1185">Reference proteome</keyword>
<comment type="caution">
    <text evidence="2">The sequence shown here is derived from an EMBL/GenBank/DDBJ whole genome shotgun (WGS) entry which is preliminary data.</text>
</comment>
<sequence>MPRLYRQPCIPKATIPTAAPNPTDNLMKRRQFVRATAAAVALSADPLHLVARDPIHRQGPPRFQIGLAAYSLRSQFRFMKGKPQTPSNDGPAIDMIGFLDYCVAQNVDAAELTSYFFKPKPDNDYFLNLKREAFERGVTISGTAIGNNFTVGRGPKLDTEIQEAITWIDRAAKLGAPHIRFFAGTAAQLASAPQRIEEASEALNRCAKHAATQGIFIGVENHGNLTSNQMMELMRRADNPWIGINLDTGNFLSDDPYGDLERCVPYAVNVQVKVTMKTPEGKAYPADIDRIGKILKDGGYQGFVILEFEENQPYDHIPPALDQLRSALS</sequence>
<dbReference type="AlphaFoldDB" id="A0A5C6F3V8"/>
<dbReference type="SUPFAM" id="SSF51658">
    <property type="entry name" value="Xylose isomerase-like"/>
    <property type="match status" value="1"/>
</dbReference>
<evidence type="ECO:0000313" key="3">
    <source>
        <dbReference type="Proteomes" id="UP000317977"/>
    </source>
</evidence>
<reference evidence="2 3" key="1">
    <citation type="submission" date="2019-02" db="EMBL/GenBank/DDBJ databases">
        <title>Deep-cultivation of Planctomycetes and their phenomic and genomic characterization uncovers novel biology.</title>
        <authorList>
            <person name="Wiegand S."/>
            <person name="Jogler M."/>
            <person name="Boedeker C."/>
            <person name="Pinto D."/>
            <person name="Vollmers J."/>
            <person name="Rivas-Marin E."/>
            <person name="Kohn T."/>
            <person name="Peeters S.H."/>
            <person name="Heuer A."/>
            <person name="Rast P."/>
            <person name="Oberbeckmann S."/>
            <person name="Bunk B."/>
            <person name="Jeske O."/>
            <person name="Meyerdierks A."/>
            <person name="Storesund J.E."/>
            <person name="Kallscheuer N."/>
            <person name="Luecker S."/>
            <person name="Lage O.M."/>
            <person name="Pohl T."/>
            <person name="Merkel B.J."/>
            <person name="Hornburger P."/>
            <person name="Mueller R.-W."/>
            <person name="Bruemmer F."/>
            <person name="Labrenz M."/>
            <person name="Spormann A.M."/>
            <person name="Op Den Camp H."/>
            <person name="Overmann J."/>
            <person name="Amann R."/>
            <person name="Jetten M.S.M."/>
            <person name="Mascher T."/>
            <person name="Medema M.H."/>
            <person name="Devos D.P."/>
            <person name="Kaster A.-K."/>
            <person name="Ovreas L."/>
            <person name="Rohde M."/>
            <person name="Galperin M.Y."/>
            <person name="Jogler C."/>
        </authorList>
    </citation>
    <scope>NUCLEOTIDE SEQUENCE [LARGE SCALE GENOMIC DNA]</scope>
    <source>
        <strain evidence="2 3">Poly59</strain>
    </source>
</reference>
<dbReference type="GO" id="GO:0016853">
    <property type="term" value="F:isomerase activity"/>
    <property type="evidence" value="ECO:0007669"/>
    <property type="project" value="UniProtKB-KW"/>
</dbReference>
<gene>
    <name evidence="2" type="ORF">Poly59_14330</name>
</gene>
<dbReference type="InterPro" id="IPR050312">
    <property type="entry name" value="IolE/XylAMocC-like"/>
</dbReference>
<proteinExistence type="predicted"/>
<evidence type="ECO:0000259" key="1">
    <source>
        <dbReference type="Pfam" id="PF01261"/>
    </source>
</evidence>
<keyword evidence="2" id="KW-0413">Isomerase</keyword>
<name>A0A5C6F3V8_9BACT</name>
<dbReference type="Gene3D" id="3.20.20.150">
    <property type="entry name" value="Divalent-metal-dependent TIM barrel enzymes"/>
    <property type="match status" value="1"/>
</dbReference>
<dbReference type="PANTHER" id="PTHR12110">
    <property type="entry name" value="HYDROXYPYRUVATE ISOMERASE"/>
    <property type="match status" value="1"/>
</dbReference>